<accession>A0A1B1KGW1</accession>
<dbReference type="EMBL" id="CP009112">
    <property type="protein sequence ID" value="ANS31837.1"/>
    <property type="molecule type" value="Genomic_DNA"/>
</dbReference>
<evidence type="ECO:0000313" key="1">
    <source>
        <dbReference type="EMBL" id="ANS31837.1"/>
    </source>
</evidence>
<dbReference type="RefSeq" id="WP_065493426.1">
    <property type="nucleotide sequence ID" value="NZ_CP009112.1"/>
</dbReference>
<dbReference type="AlphaFoldDB" id="A0A1B1KGW1"/>
<reference evidence="1 2" key="1">
    <citation type="submission" date="2014-07" db="EMBL/GenBank/DDBJ databases">
        <authorList>
            <person name="Zhang J.E."/>
            <person name="Yang H."/>
            <person name="Guo J."/>
            <person name="Deng Z."/>
            <person name="Luo H."/>
            <person name="Luo M."/>
            <person name="Zhao B."/>
        </authorList>
    </citation>
    <scope>NUCLEOTIDE SEQUENCE [LARGE SCALE GENOMIC DNA]</scope>
    <source>
        <strain evidence="1 2">1CP</strain>
        <plasmid evidence="2">Plasmid pr1cp1</plasmid>
    </source>
</reference>
<sequence length="599" mass="66697">MTSRRHQRRAALPGAGFTRPSSLDPTGLIVTVFGESGGVEGTFDFTTLPGSIELRRAFAAALDRKSGPGGAWRSGETCRNGYWALRAFLEYLGTRDDAPSSTAEISPAIWAAWRLSLPNNHTARNRLALLRTVLPLVQGLPADTLTAIDRRIAQGPHPTEVAYSYDRFEEIRSQAAATFNTALVRIRGNREHLRRWYAGEYASGRTDWVIGEALDAILRTGDVPRYGGRADVLHRHARVLGGRGADKTWARLFLTGPEAFALAVLLVASEGWNRSVLHRMHVPGHDPAVGDDGFDIQLVEIHKRRRPVRLRYTSNNLVDTGPDSPGRLMRHAIEATELARQTLELLGRPTDQLLVSRRTGTPDDPFCLGIPGPSVVARWSIDAGLSTPKGTPLRVSLRRIRRTVQVLIRKQPAQNTEETHDSVYMLRDPASRAEAQQTIAQGLTDALDHAHTVVKMRIMLGDNANELIELSDDPDLARAIQRGDMDTATTACADFFDSPFTDEPGHPCTASFLWCLCCENAIVTRRHLPRLVYLHRGLNELRGTVDQAVWDQDWREHFHRLHLLLAEHTTTAEQAVALRAISDTDRTLIDRLLHRRLDT</sequence>
<dbReference type="PATRIC" id="fig|37919.13.peg.7613"/>
<dbReference type="Proteomes" id="UP000186108">
    <property type="component" value="Plasmid pR1CP1"/>
</dbReference>
<proteinExistence type="predicted"/>
<gene>
    <name evidence="1" type="ORF">R1CP_36155</name>
</gene>
<organism evidence="1 2">
    <name type="scientific">Rhodococcus opacus</name>
    <name type="common">Nocardia opaca</name>
    <dbReference type="NCBI Taxonomy" id="37919"/>
    <lineage>
        <taxon>Bacteria</taxon>
        <taxon>Bacillati</taxon>
        <taxon>Actinomycetota</taxon>
        <taxon>Actinomycetes</taxon>
        <taxon>Mycobacteriales</taxon>
        <taxon>Nocardiaceae</taxon>
        <taxon>Rhodococcus</taxon>
    </lineage>
</organism>
<name>A0A1B1KGW1_RHOOP</name>
<evidence type="ECO:0000313" key="2">
    <source>
        <dbReference type="Proteomes" id="UP000186108"/>
    </source>
</evidence>
<protein>
    <submittedName>
        <fullName evidence="1">Uncharacterized protein</fullName>
    </submittedName>
</protein>
<keyword evidence="1" id="KW-0614">Plasmid</keyword>
<geneLocation type="plasmid" evidence="2">
    <name>pr1cp1</name>
</geneLocation>